<organism evidence="4 5">
    <name type="scientific">Neocallimastix californiae</name>
    <dbReference type="NCBI Taxonomy" id="1754190"/>
    <lineage>
        <taxon>Eukaryota</taxon>
        <taxon>Fungi</taxon>
        <taxon>Fungi incertae sedis</taxon>
        <taxon>Chytridiomycota</taxon>
        <taxon>Chytridiomycota incertae sedis</taxon>
        <taxon>Neocallimastigomycetes</taxon>
        <taxon>Neocallimastigales</taxon>
        <taxon>Neocallimastigaceae</taxon>
        <taxon>Neocallimastix</taxon>
    </lineage>
</organism>
<dbReference type="HAMAP" id="MF_00682">
    <property type="entry name" value="HscB"/>
    <property type="match status" value="1"/>
</dbReference>
<dbReference type="STRING" id="1754190.A0A1Y2C9L2"/>
<accession>A0A1Y2C9L2</accession>
<dbReference type="EMBL" id="MCOG01000116">
    <property type="protein sequence ID" value="ORY43544.1"/>
    <property type="molecule type" value="Genomic_DNA"/>
</dbReference>
<dbReference type="Pfam" id="PF00226">
    <property type="entry name" value="DnaJ"/>
    <property type="match status" value="1"/>
</dbReference>
<protein>
    <submittedName>
        <fullName evidence="4">Co-chaperone Hsc20</fullName>
    </submittedName>
</protein>
<reference evidence="4 5" key="1">
    <citation type="submission" date="2016-08" db="EMBL/GenBank/DDBJ databases">
        <title>A Parts List for Fungal Cellulosomes Revealed by Comparative Genomics.</title>
        <authorList>
            <consortium name="DOE Joint Genome Institute"/>
            <person name="Haitjema C.H."/>
            <person name="Gilmore S.P."/>
            <person name="Henske J.K."/>
            <person name="Solomon K.V."/>
            <person name="De Groot R."/>
            <person name="Kuo A."/>
            <person name="Mondo S.J."/>
            <person name="Salamov A.A."/>
            <person name="Labutti K."/>
            <person name="Zhao Z."/>
            <person name="Chiniquy J."/>
            <person name="Barry K."/>
            <person name="Brewer H.M."/>
            <person name="Purvine S.O."/>
            <person name="Wright A.T."/>
            <person name="Boxma B."/>
            <person name="Van Alen T."/>
            <person name="Hackstein J.H."/>
            <person name="Baker S.E."/>
            <person name="Grigoriev I.V."/>
            <person name="O'Malley M.A."/>
        </authorList>
    </citation>
    <scope>NUCLEOTIDE SEQUENCE [LARGE SCALE GENOMIC DNA]</scope>
    <source>
        <strain evidence="4 5">G1</strain>
    </source>
</reference>
<sequence>MENIFCEKCQTIQPLNSDADYFSIFGVKKSFDVDLKDLKVKFLKLQQAVHPDNFSTKSDKEKLYSEQQSSYINKAYHTLIEPLDRANYLLLINGHPIEEGNHLSDVKFLMEIMTINEFIETAESQQDVDDIAIENDARIDLTIKNLSIFFQAEHWEAAQSETIQLRYWKNIQRTLKEWQPKNKEK</sequence>
<dbReference type="SMART" id="SM00271">
    <property type="entry name" value="DnaJ"/>
    <property type="match status" value="1"/>
</dbReference>
<keyword evidence="5" id="KW-1185">Reference proteome</keyword>
<dbReference type="Pfam" id="PF07743">
    <property type="entry name" value="HSCB_C"/>
    <property type="match status" value="1"/>
</dbReference>
<dbReference type="Gene3D" id="1.20.1280.20">
    <property type="entry name" value="HscB, C-terminal domain"/>
    <property type="match status" value="1"/>
</dbReference>
<evidence type="ECO:0000256" key="2">
    <source>
        <dbReference type="ARBA" id="ARBA00023186"/>
    </source>
</evidence>
<dbReference type="PROSITE" id="PS50076">
    <property type="entry name" value="DNAJ_2"/>
    <property type="match status" value="1"/>
</dbReference>
<dbReference type="GO" id="GO:0044571">
    <property type="term" value="P:[2Fe-2S] cluster assembly"/>
    <property type="evidence" value="ECO:0007669"/>
    <property type="project" value="InterPro"/>
</dbReference>
<comment type="similarity">
    <text evidence="1">Belongs to the HscB family.</text>
</comment>
<dbReference type="SUPFAM" id="SSF47144">
    <property type="entry name" value="HSC20 (HSCB), C-terminal oligomerisation domain"/>
    <property type="match status" value="1"/>
</dbReference>
<evidence type="ECO:0000313" key="5">
    <source>
        <dbReference type="Proteomes" id="UP000193920"/>
    </source>
</evidence>
<dbReference type="InterPro" id="IPR009073">
    <property type="entry name" value="HscB_oligo_C"/>
</dbReference>
<proteinExistence type="inferred from homology"/>
<dbReference type="NCBIfam" id="TIGR00714">
    <property type="entry name" value="hscB"/>
    <property type="match status" value="1"/>
</dbReference>
<dbReference type="Proteomes" id="UP000193920">
    <property type="component" value="Unassembled WGS sequence"/>
</dbReference>
<comment type="caution">
    <text evidence="4">The sequence shown here is derived from an EMBL/GenBank/DDBJ whole genome shotgun (WGS) entry which is preliminary data.</text>
</comment>
<dbReference type="GO" id="GO:0051259">
    <property type="term" value="P:protein complex oligomerization"/>
    <property type="evidence" value="ECO:0007669"/>
    <property type="project" value="InterPro"/>
</dbReference>
<dbReference type="InterPro" id="IPR004640">
    <property type="entry name" value="HscB"/>
</dbReference>
<keyword evidence="2" id="KW-0143">Chaperone</keyword>
<evidence type="ECO:0000256" key="1">
    <source>
        <dbReference type="ARBA" id="ARBA00010476"/>
    </source>
</evidence>
<dbReference type="GO" id="GO:0001671">
    <property type="term" value="F:ATPase activator activity"/>
    <property type="evidence" value="ECO:0007669"/>
    <property type="project" value="InterPro"/>
</dbReference>
<dbReference type="Gene3D" id="1.10.287.110">
    <property type="entry name" value="DnaJ domain"/>
    <property type="match status" value="1"/>
</dbReference>
<name>A0A1Y2C9L2_9FUNG</name>
<dbReference type="OrthoDB" id="448954at2759"/>
<dbReference type="GO" id="GO:0005739">
    <property type="term" value="C:mitochondrion"/>
    <property type="evidence" value="ECO:0007669"/>
    <property type="project" value="TreeGrafter"/>
</dbReference>
<dbReference type="GO" id="GO:0051087">
    <property type="term" value="F:protein-folding chaperone binding"/>
    <property type="evidence" value="ECO:0007669"/>
    <property type="project" value="InterPro"/>
</dbReference>
<dbReference type="InterPro" id="IPR036869">
    <property type="entry name" value="J_dom_sf"/>
</dbReference>
<gene>
    <name evidence="4" type="ORF">LY90DRAFT_703713</name>
</gene>
<dbReference type="CDD" id="cd06257">
    <property type="entry name" value="DnaJ"/>
    <property type="match status" value="1"/>
</dbReference>
<dbReference type="InterPro" id="IPR036386">
    <property type="entry name" value="HscB_C_sf"/>
</dbReference>
<evidence type="ECO:0000259" key="3">
    <source>
        <dbReference type="PROSITE" id="PS50076"/>
    </source>
</evidence>
<dbReference type="PANTHER" id="PTHR14021:SF15">
    <property type="entry name" value="IRON-SULFUR CLUSTER CO-CHAPERONE PROTEIN HSCB"/>
    <property type="match status" value="1"/>
</dbReference>
<dbReference type="InterPro" id="IPR001623">
    <property type="entry name" value="DnaJ_domain"/>
</dbReference>
<dbReference type="AlphaFoldDB" id="A0A1Y2C9L2"/>
<dbReference type="PANTHER" id="PTHR14021">
    <property type="entry name" value="IRON-SULFUR CLUSTER CO-CHAPERONE PROTEIN HSCB"/>
    <property type="match status" value="1"/>
</dbReference>
<feature type="domain" description="J" evidence="3">
    <location>
        <begin position="20"/>
        <end position="92"/>
    </location>
</feature>
<evidence type="ECO:0000313" key="4">
    <source>
        <dbReference type="EMBL" id="ORY43544.1"/>
    </source>
</evidence>
<dbReference type="SUPFAM" id="SSF46565">
    <property type="entry name" value="Chaperone J-domain"/>
    <property type="match status" value="1"/>
</dbReference>